<dbReference type="SUPFAM" id="SSF53448">
    <property type="entry name" value="Nucleotide-diphospho-sugar transferases"/>
    <property type="match status" value="1"/>
</dbReference>
<dbReference type="Proteomes" id="UP000279259">
    <property type="component" value="Unassembled WGS sequence"/>
</dbReference>
<dbReference type="Pfam" id="PF01501">
    <property type="entry name" value="Glyco_transf_8"/>
    <property type="match status" value="1"/>
</dbReference>
<protein>
    <recommendedName>
        <fullName evidence="4">Glycosyltransferase family 8 protein</fullName>
    </recommendedName>
</protein>
<sequence length="329" mass="38091">METRTSDLSAWLNTLPIPKRLAKLAAVIVPLTLFSICFLLLTLPPQGNFLHSQSHTSDPSARREAYVTFLSSTKKRGYADSVRLLLFALKHDPELRDPLDRDFIVVTTRYTSPEVKSQLAKEGAIIRDTPLITGMPQLEHYKTADDHSYRDVFTKLAIWNMTEYDRMFYLDSDMLVLKEIWSLWDMPGSDPPSGLAAFSDVLDEHKVPPADRDYFNAGALILRPDAKRYEELLNSLLNEYYRWDGPNPWSPLPHMPTIRRLRLYINMITRPDDISGGIHILHDKLWRHEIGGAQTEPYDRKLTELWRRKFGRIEGWWLAQDELEDGPEV</sequence>
<dbReference type="InterPro" id="IPR002495">
    <property type="entry name" value="Glyco_trans_8"/>
</dbReference>
<dbReference type="InterPro" id="IPR029044">
    <property type="entry name" value="Nucleotide-diphossugar_trans"/>
</dbReference>
<dbReference type="EMBL" id="RSCD01000015">
    <property type="protein sequence ID" value="RSH88875.1"/>
    <property type="molecule type" value="Genomic_DNA"/>
</dbReference>
<feature type="transmembrane region" description="Helical" evidence="1">
    <location>
        <begin position="21"/>
        <end position="43"/>
    </location>
</feature>
<reference evidence="2 3" key="1">
    <citation type="submission" date="2018-11" db="EMBL/GenBank/DDBJ databases">
        <title>Genome sequence of Saitozyma podzolica DSM 27192.</title>
        <authorList>
            <person name="Aliyu H."/>
            <person name="Gorte O."/>
            <person name="Ochsenreither K."/>
        </authorList>
    </citation>
    <scope>NUCLEOTIDE SEQUENCE [LARGE SCALE GENOMIC DNA]</scope>
    <source>
        <strain evidence="2 3">DSM 27192</strain>
    </source>
</reference>
<evidence type="ECO:0000313" key="3">
    <source>
        <dbReference type="Proteomes" id="UP000279259"/>
    </source>
</evidence>
<dbReference type="OrthoDB" id="2014201at2759"/>
<comment type="caution">
    <text evidence="2">The sequence shown here is derived from an EMBL/GenBank/DDBJ whole genome shotgun (WGS) entry which is preliminary data.</text>
</comment>
<evidence type="ECO:0000256" key="1">
    <source>
        <dbReference type="SAM" id="Phobius"/>
    </source>
</evidence>
<evidence type="ECO:0008006" key="4">
    <source>
        <dbReference type="Google" id="ProtNLM"/>
    </source>
</evidence>
<dbReference type="STRING" id="1890683.A0A427YCK8"/>
<organism evidence="2 3">
    <name type="scientific">Saitozyma podzolica</name>
    <dbReference type="NCBI Taxonomy" id="1890683"/>
    <lineage>
        <taxon>Eukaryota</taxon>
        <taxon>Fungi</taxon>
        <taxon>Dikarya</taxon>
        <taxon>Basidiomycota</taxon>
        <taxon>Agaricomycotina</taxon>
        <taxon>Tremellomycetes</taxon>
        <taxon>Tremellales</taxon>
        <taxon>Trimorphomycetaceae</taxon>
        <taxon>Saitozyma</taxon>
    </lineage>
</organism>
<dbReference type="GO" id="GO:0016757">
    <property type="term" value="F:glycosyltransferase activity"/>
    <property type="evidence" value="ECO:0007669"/>
    <property type="project" value="InterPro"/>
</dbReference>
<proteinExistence type="predicted"/>
<keyword evidence="1" id="KW-1133">Transmembrane helix</keyword>
<dbReference type="Gene3D" id="3.90.550.10">
    <property type="entry name" value="Spore Coat Polysaccharide Biosynthesis Protein SpsA, Chain A"/>
    <property type="match status" value="1"/>
</dbReference>
<keyword evidence="1" id="KW-0472">Membrane</keyword>
<gene>
    <name evidence="2" type="ORF">EHS25_002537</name>
</gene>
<accession>A0A427YCK8</accession>
<keyword evidence="3" id="KW-1185">Reference proteome</keyword>
<dbReference type="InterPro" id="IPR050587">
    <property type="entry name" value="GNT1/Glycosyltrans_8"/>
</dbReference>
<keyword evidence="1" id="KW-0812">Transmembrane</keyword>
<name>A0A427YCK8_9TREE</name>
<dbReference type="PANTHER" id="PTHR11183">
    <property type="entry name" value="GLYCOGENIN SUBFAMILY MEMBER"/>
    <property type="match status" value="1"/>
</dbReference>
<dbReference type="AlphaFoldDB" id="A0A427YCK8"/>
<evidence type="ECO:0000313" key="2">
    <source>
        <dbReference type="EMBL" id="RSH88875.1"/>
    </source>
</evidence>